<name>S3CLC0_GLAL2</name>
<dbReference type="FunFam" id="1.25.10.10:FF:000400">
    <property type="entry name" value="20S cyclosome subunit (APC1/BimE), putative"/>
    <property type="match status" value="1"/>
</dbReference>
<keyword evidence="4" id="KW-0498">Mitosis</keyword>
<evidence type="ECO:0000259" key="7">
    <source>
        <dbReference type="Pfam" id="PF12859"/>
    </source>
</evidence>
<dbReference type="InterPro" id="IPR011989">
    <property type="entry name" value="ARM-like"/>
</dbReference>
<feature type="region of interest" description="Disordered" evidence="6">
    <location>
        <begin position="320"/>
        <end position="345"/>
    </location>
</feature>
<dbReference type="FunFam" id="1.25.10.10:FF:000283">
    <property type="entry name" value="Anaphase-promoting complex subunit 1"/>
    <property type="match status" value="1"/>
</dbReference>
<protein>
    <submittedName>
        <fullName evidence="9">Uncharacterized protein</fullName>
    </submittedName>
</protein>
<feature type="compositionally biased region" description="Polar residues" evidence="6">
    <location>
        <begin position="455"/>
        <end position="465"/>
    </location>
</feature>
<dbReference type="EMBL" id="KE145371">
    <property type="protein sequence ID" value="EPE26019.1"/>
    <property type="molecule type" value="Genomic_DNA"/>
</dbReference>
<dbReference type="PANTHER" id="PTHR12827:SF3">
    <property type="entry name" value="ANAPHASE-PROMOTING COMPLEX SUBUNIT 1"/>
    <property type="match status" value="1"/>
</dbReference>
<dbReference type="GO" id="GO:0031145">
    <property type="term" value="P:anaphase-promoting complex-dependent catabolic process"/>
    <property type="evidence" value="ECO:0007669"/>
    <property type="project" value="TreeGrafter"/>
</dbReference>
<evidence type="ECO:0000313" key="9">
    <source>
        <dbReference type="EMBL" id="EPE26019.1"/>
    </source>
</evidence>
<dbReference type="Pfam" id="PF21282">
    <property type="entry name" value="APC1_3rd"/>
    <property type="match status" value="1"/>
</dbReference>
<accession>S3CLC0</accession>
<evidence type="ECO:0000256" key="5">
    <source>
        <dbReference type="ARBA" id="ARBA00023306"/>
    </source>
</evidence>
<gene>
    <name evidence="9" type="ORF">GLAREA_01931</name>
</gene>
<dbReference type="eggNOG" id="KOG1858">
    <property type="taxonomic scope" value="Eukaryota"/>
</dbReference>
<evidence type="ECO:0000256" key="4">
    <source>
        <dbReference type="ARBA" id="ARBA00022776"/>
    </source>
</evidence>
<dbReference type="InterPro" id="IPR024990">
    <property type="entry name" value="Apc1"/>
</dbReference>
<dbReference type="STRING" id="1116229.S3CLC0"/>
<keyword evidence="2" id="KW-0132">Cell division</keyword>
<dbReference type="Gene3D" id="1.25.10.10">
    <property type="entry name" value="Leucine-rich Repeat Variant"/>
    <property type="match status" value="3"/>
</dbReference>
<dbReference type="HOGENOM" id="CLU_000746_0_0_1"/>
<comment type="similarity">
    <text evidence="1">Belongs to the APC1 family.</text>
</comment>
<evidence type="ECO:0000259" key="8">
    <source>
        <dbReference type="Pfam" id="PF21282"/>
    </source>
</evidence>
<dbReference type="GO" id="GO:0051301">
    <property type="term" value="P:cell division"/>
    <property type="evidence" value="ECO:0007669"/>
    <property type="project" value="UniProtKB-KW"/>
</dbReference>
<dbReference type="Pfam" id="PF12859">
    <property type="entry name" value="ANAPC1"/>
    <property type="match status" value="1"/>
</dbReference>
<dbReference type="PANTHER" id="PTHR12827">
    <property type="entry name" value="MEIOTIC CHECKPOINT REGULATOR TSG24 FAMILY MEMBER"/>
    <property type="match status" value="1"/>
</dbReference>
<dbReference type="GO" id="GO:0070979">
    <property type="term" value="P:protein K11-linked ubiquitination"/>
    <property type="evidence" value="ECO:0007669"/>
    <property type="project" value="TreeGrafter"/>
</dbReference>
<feature type="domain" description="Anaphase-promoting complex subunit 1 N-terminal" evidence="7">
    <location>
        <begin position="30"/>
        <end position="773"/>
    </location>
</feature>
<dbReference type="Proteomes" id="UP000016922">
    <property type="component" value="Unassembled WGS sequence"/>
</dbReference>
<dbReference type="GO" id="GO:0007091">
    <property type="term" value="P:metaphase/anaphase transition of mitotic cell cycle"/>
    <property type="evidence" value="ECO:0007669"/>
    <property type="project" value="TreeGrafter"/>
</dbReference>
<dbReference type="RefSeq" id="XP_008087338.1">
    <property type="nucleotide sequence ID" value="XM_008089147.1"/>
</dbReference>
<evidence type="ECO:0000256" key="2">
    <source>
        <dbReference type="ARBA" id="ARBA00022618"/>
    </source>
</evidence>
<proteinExistence type="inferred from homology"/>
<dbReference type="FunFam" id="1.25.10.10:FF:000531">
    <property type="entry name" value="Negative regulator of mitosis"/>
    <property type="match status" value="1"/>
</dbReference>
<reference evidence="9 10" key="1">
    <citation type="journal article" date="2013" name="BMC Genomics">
        <title>Genomics-driven discovery of the pneumocandin biosynthetic gene cluster in the fungus Glarea lozoyensis.</title>
        <authorList>
            <person name="Chen L."/>
            <person name="Yue Q."/>
            <person name="Zhang X."/>
            <person name="Xiang M."/>
            <person name="Wang C."/>
            <person name="Li S."/>
            <person name="Che Y."/>
            <person name="Ortiz-Lopez F.J."/>
            <person name="Bills G.F."/>
            <person name="Liu X."/>
            <person name="An Z."/>
        </authorList>
    </citation>
    <scope>NUCLEOTIDE SEQUENCE [LARGE SCALE GENOMIC DNA]</scope>
    <source>
        <strain evidence="10">ATCC 20868 / MF5171</strain>
    </source>
</reference>
<keyword evidence="3" id="KW-0677">Repeat</keyword>
<dbReference type="GO" id="GO:0005680">
    <property type="term" value="C:anaphase-promoting complex"/>
    <property type="evidence" value="ECO:0007669"/>
    <property type="project" value="InterPro"/>
</dbReference>
<organism evidence="9 10">
    <name type="scientific">Glarea lozoyensis (strain ATCC 20868 / MF5171)</name>
    <dbReference type="NCBI Taxonomy" id="1116229"/>
    <lineage>
        <taxon>Eukaryota</taxon>
        <taxon>Fungi</taxon>
        <taxon>Dikarya</taxon>
        <taxon>Ascomycota</taxon>
        <taxon>Pezizomycotina</taxon>
        <taxon>Leotiomycetes</taxon>
        <taxon>Helotiales</taxon>
        <taxon>Helotiaceae</taxon>
        <taxon>Glarea</taxon>
    </lineage>
</organism>
<sequence>MASVISLGLHQPTGLQYAIQEHLLPSDPPTTSYDWHNHHDVNGDSVFDEDELLVTPRSVIWSRGGVFRKCYKFDLEREEVSQALLTSFPSVGPLESKSTKDGSKKGISKRSAAIVVFLKTQAHVYFLSGTSHVIHLPFEVELAIAAPNGIIIQRKLRVDNLIAASLKFPKVPPNSFVASSQPQPWSASSSQLSTFSIADFAAPKKMSLQFNSTLKDLWDPPALKDDAKWPRLFSLSDPLSELGLVAAQPSKSELKGQRRGSIKLATLDISEEILHISPRGAFDQGSSDQPLVLALTLNRETSVYTVWKMTYISEDTLSQKRRVSSDPSRRRSSFMPGTATGATTPVMNNQATFRESFGGAPGAKGGAKQADGAKEKTVDFVSALDTEWNGSTVTRRKSRRVSSMLARADLSANHERSAFTELATGQQHTSNRRGESLGSQHGRTSLGVYPGVSGPSLNQPPQFGQSLNSLLEAPIDDLLDELRAGGDFEGFHNMGLDDDEFDSLRQEVVLTKVCSVNAEHSNVRYSSQHIPAKSQCKVFMLTAPMSAADERHGNSIVICILDSDEQKLVVLTLHRKIHTSVNHENSIRGKKREKDVNVLNLAPVVRASDVLDACRLDDGQISRILVLTKTPDGYGELSLQAPWSSLMKIPLPGKFTISNIRDLGHDATPRARREGGFKRVLSQGPRALRGLRNSKPHGHVDLVDDEGKLHQLQIRLEAQNPHVRKILNLCRAVLPGQGGGESVVVAWWKVMQWLRLESIETVDAEWTALVITLFSLFLSLSMDPRQGRNTVHKRKKSRAHLRSSSGVHSDTESWQEMLAQESTYGDPLPSWANNPAWQWLAEESSSGNMKDNDLDPVLSSQSDLQRHLRLAREFATSSFGESTVSSDLPTSRNKDPNERTANLVDLVIGLHLIREENKLNTMTTDSFSVGVANLAPILGQIVKWLRWLNWSEYYSNEDASLLDVVYDTASSVDPPIPEPYECPSIYQWIQTCFTTQHGAEFVTLPAILSNRAPTLARQARHLEQWTQLTPRTLLFEKFFAVLRPDWSSAQFVEALAEAGLDTVLLETLPESILAPLREALVQCQMEPPTTWSKELLAIAGREDVNMLLTPGQRPRNTQSSLLVPSHESNLDVHTICSSALDAEPPKTFDGATELERQTVTRAIFKDDRRMNEATGILSTTRPVVARCQSEPDWSESQLLEAQKVHAQMLAYRTLAISSGRGLLYFSARTPLLTERLVISGFNLSCVMKPDNNTVAIDKTAFTEEKIGWAFFHAGVAAGLSISRDAKGIDTSWILFNKPVQDLNNRHAGFLLALGLNGHLKSVAKWVAFKYLTPKHTMTSIGLLLGLAASYMGTMDSLITRLLSVHVTRMLPPGAAELNLSPLTQTTGIMGIGLLYANTQHRRMSEIMVSEIEHIDTETEEEPLRNEGYRLAAGFALGFINLGKGSDLQGLHDMRLTERLLALAAGSKKVDLVHVFDKATAAAVMAIALIFMKSENQVLARKIDIPDSLLQFDYVRPDIFLLRTLAKNLILWSKIEPTFAWITRSLPSAYRPRSSLEKVKFLISDDLPFYDILAGLCFSIGLRFAGSGSFVVRDLLIHYLDQLMRICRINADTYDKKLTRGTVRTCQDLVALSLATVMAGTGDLVVFRRLRSLHGRDDDETPYGSHLAAHLAIGALFLGGGTFTFGTSNMALAALLVAFYPIFPSSIQDNTSHLQAFRHFWALAAEARCLVTRDIDTNQPVSMPIEITHLNSTLTKKHTPCLLPELNQIKTLRTASDTHWNIVLDLAQNQTHIASFKSTQTVYVRRRPAHDASTSPFTSTLQALNDATPSSAHSLQWLFRLPAFASLSKAEQALVLPPDQGGASDIHAGTKETVVDARLVLENATVASGKRDRLLGLRLLFEWAEGMGREGRDMLWIRGEVVERLKAGVWVLAEEGR</sequence>
<evidence type="ECO:0000313" key="10">
    <source>
        <dbReference type="Proteomes" id="UP000016922"/>
    </source>
</evidence>
<feature type="domain" description="Anaphase-promoting complex subunit 1 beta-sandwich" evidence="8">
    <location>
        <begin position="1727"/>
        <end position="1806"/>
    </location>
</feature>
<feature type="region of interest" description="Disordered" evidence="6">
    <location>
        <begin position="421"/>
        <end position="465"/>
    </location>
</feature>
<feature type="compositionally biased region" description="Polar residues" evidence="6">
    <location>
        <begin position="802"/>
        <end position="812"/>
    </location>
</feature>
<dbReference type="OrthoDB" id="26401at2759"/>
<dbReference type="InterPro" id="IPR049255">
    <property type="entry name" value="Apc1_N"/>
</dbReference>
<keyword evidence="10" id="KW-1185">Reference proteome</keyword>
<dbReference type="GeneID" id="19460989"/>
<feature type="compositionally biased region" description="Basic residues" evidence="6">
    <location>
        <begin position="790"/>
        <end position="801"/>
    </location>
</feature>
<dbReference type="InterPro" id="IPR048971">
    <property type="entry name" value="Apc1_3rd"/>
</dbReference>
<dbReference type="GO" id="GO:0060090">
    <property type="term" value="F:molecular adaptor activity"/>
    <property type="evidence" value="ECO:0007669"/>
    <property type="project" value="TreeGrafter"/>
</dbReference>
<keyword evidence="5" id="KW-0131">Cell cycle</keyword>
<evidence type="ECO:0000256" key="3">
    <source>
        <dbReference type="ARBA" id="ARBA00022737"/>
    </source>
</evidence>
<feature type="region of interest" description="Disordered" evidence="6">
    <location>
        <begin position="788"/>
        <end position="812"/>
    </location>
</feature>
<evidence type="ECO:0000256" key="1">
    <source>
        <dbReference type="ARBA" id="ARBA00010547"/>
    </source>
</evidence>
<evidence type="ECO:0000256" key="6">
    <source>
        <dbReference type="SAM" id="MobiDB-lite"/>
    </source>
</evidence>
<dbReference type="OMA" id="YIGTMDS"/>
<dbReference type="KEGG" id="glz:GLAREA_01931"/>